<dbReference type="Proteomes" id="UP000318478">
    <property type="component" value="Unassembled WGS sequence"/>
</dbReference>
<dbReference type="RefSeq" id="WP_197527791.1">
    <property type="nucleotide sequence ID" value="NZ_SJPO01000003.1"/>
</dbReference>
<dbReference type="AlphaFoldDB" id="A0A5C5YSD3"/>
<protein>
    <submittedName>
        <fullName evidence="3">Uncharacterized protein</fullName>
    </submittedName>
</protein>
<dbReference type="EMBL" id="SJPO01000003">
    <property type="protein sequence ID" value="TWT77892.1"/>
    <property type="molecule type" value="Genomic_DNA"/>
</dbReference>
<feature type="chain" id="PRO_5022931338" evidence="2">
    <location>
        <begin position="26"/>
        <end position="57"/>
    </location>
</feature>
<evidence type="ECO:0000313" key="4">
    <source>
        <dbReference type="Proteomes" id="UP000318478"/>
    </source>
</evidence>
<keyword evidence="4" id="KW-1185">Reference proteome</keyword>
<accession>A0A5C5YSD3</accession>
<reference evidence="3 4" key="1">
    <citation type="submission" date="2019-02" db="EMBL/GenBank/DDBJ databases">
        <title>Deep-cultivation of Planctomycetes and their phenomic and genomic characterization uncovers novel biology.</title>
        <authorList>
            <person name="Wiegand S."/>
            <person name="Jogler M."/>
            <person name="Boedeker C."/>
            <person name="Pinto D."/>
            <person name="Vollmers J."/>
            <person name="Rivas-Marin E."/>
            <person name="Kohn T."/>
            <person name="Peeters S.H."/>
            <person name="Heuer A."/>
            <person name="Rast P."/>
            <person name="Oberbeckmann S."/>
            <person name="Bunk B."/>
            <person name="Jeske O."/>
            <person name="Meyerdierks A."/>
            <person name="Storesund J.E."/>
            <person name="Kallscheuer N."/>
            <person name="Luecker S."/>
            <person name="Lage O.M."/>
            <person name="Pohl T."/>
            <person name="Merkel B.J."/>
            <person name="Hornburger P."/>
            <person name="Mueller R.-W."/>
            <person name="Bruemmer F."/>
            <person name="Labrenz M."/>
            <person name="Spormann A.M."/>
            <person name="Op Den Camp H."/>
            <person name="Overmann J."/>
            <person name="Amann R."/>
            <person name="Jetten M.S.M."/>
            <person name="Mascher T."/>
            <person name="Medema M.H."/>
            <person name="Devos D.P."/>
            <person name="Kaster A.-K."/>
            <person name="Ovreas L."/>
            <person name="Rohde M."/>
            <person name="Galperin M.Y."/>
            <person name="Jogler C."/>
        </authorList>
    </citation>
    <scope>NUCLEOTIDE SEQUENCE [LARGE SCALE GENOMIC DNA]</scope>
    <source>
        <strain evidence="3 4">Pla123a</strain>
    </source>
</reference>
<feature type="region of interest" description="Disordered" evidence="1">
    <location>
        <begin position="20"/>
        <end position="57"/>
    </location>
</feature>
<evidence type="ECO:0000313" key="3">
    <source>
        <dbReference type="EMBL" id="TWT77892.1"/>
    </source>
</evidence>
<sequence precursor="true">MKRFALATMLLAIMGLNTGCGPAPATDDAAPEVETPAVDPGGAEMSEPEADAETPAE</sequence>
<comment type="caution">
    <text evidence="3">The sequence shown here is derived from an EMBL/GenBank/DDBJ whole genome shotgun (WGS) entry which is preliminary data.</text>
</comment>
<proteinExistence type="predicted"/>
<keyword evidence="2" id="KW-0732">Signal</keyword>
<organism evidence="3 4">
    <name type="scientific">Posidoniimonas polymericola</name>
    <dbReference type="NCBI Taxonomy" id="2528002"/>
    <lineage>
        <taxon>Bacteria</taxon>
        <taxon>Pseudomonadati</taxon>
        <taxon>Planctomycetota</taxon>
        <taxon>Planctomycetia</taxon>
        <taxon>Pirellulales</taxon>
        <taxon>Lacipirellulaceae</taxon>
        <taxon>Posidoniimonas</taxon>
    </lineage>
</organism>
<gene>
    <name evidence="3" type="ORF">Pla123a_16910</name>
</gene>
<evidence type="ECO:0000256" key="1">
    <source>
        <dbReference type="SAM" id="MobiDB-lite"/>
    </source>
</evidence>
<feature type="signal peptide" evidence="2">
    <location>
        <begin position="1"/>
        <end position="25"/>
    </location>
</feature>
<name>A0A5C5YSD3_9BACT</name>
<evidence type="ECO:0000256" key="2">
    <source>
        <dbReference type="SAM" id="SignalP"/>
    </source>
</evidence>
<feature type="compositionally biased region" description="Acidic residues" evidence="1">
    <location>
        <begin position="46"/>
        <end position="57"/>
    </location>
</feature>